<dbReference type="Gene3D" id="3.30.70.1390">
    <property type="entry name" value="ROC domain from the Parkinson's disease-associated leucine-rich repeat kinase 2"/>
    <property type="match status" value="1"/>
</dbReference>
<dbReference type="Proteomes" id="UP000051952">
    <property type="component" value="Unassembled WGS sequence"/>
</dbReference>
<keyword evidence="8 10" id="KW-0505">Motor protein</keyword>
<organism evidence="15 16">
    <name type="scientific">Bodo saltans</name>
    <name type="common">Flagellated protozoan</name>
    <dbReference type="NCBI Taxonomy" id="75058"/>
    <lineage>
        <taxon>Eukaryota</taxon>
        <taxon>Discoba</taxon>
        <taxon>Euglenozoa</taxon>
        <taxon>Kinetoplastea</taxon>
        <taxon>Metakinetoplastina</taxon>
        <taxon>Eubodonida</taxon>
        <taxon>Bodonidae</taxon>
        <taxon>Bodo</taxon>
    </lineage>
</organism>
<evidence type="ECO:0000256" key="10">
    <source>
        <dbReference type="PROSITE-ProRule" id="PRU00283"/>
    </source>
</evidence>
<dbReference type="Gene3D" id="3.40.850.10">
    <property type="entry name" value="Kinesin motor domain"/>
    <property type="match status" value="1"/>
</dbReference>
<evidence type="ECO:0000256" key="3">
    <source>
        <dbReference type="ARBA" id="ARBA00022701"/>
    </source>
</evidence>
<comment type="subcellular location">
    <subcellularLocation>
        <location evidence="1">Cytoplasm</location>
        <location evidence="1">Cytoskeleton</location>
    </subcellularLocation>
</comment>
<gene>
    <name evidence="15" type="ORF">BSAL_52985</name>
</gene>
<dbReference type="PROSITE" id="PS51424">
    <property type="entry name" value="ROC"/>
    <property type="match status" value="1"/>
</dbReference>
<evidence type="ECO:0000256" key="9">
    <source>
        <dbReference type="ARBA" id="ARBA00023212"/>
    </source>
</evidence>
<dbReference type="GO" id="GO:0005524">
    <property type="term" value="F:ATP binding"/>
    <property type="evidence" value="ECO:0007669"/>
    <property type="project" value="UniProtKB-UniRule"/>
</dbReference>
<evidence type="ECO:0000313" key="15">
    <source>
        <dbReference type="EMBL" id="CUE71264.1"/>
    </source>
</evidence>
<evidence type="ECO:0000256" key="5">
    <source>
        <dbReference type="ARBA" id="ARBA00022741"/>
    </source>
</evidence>
<dbReference type="Gene3D" id="3.40.50.300">
    <property type="entry name" value="P-loop containing nucleotide triphosphate hydrolases"/>
    <property type="match status" value="1"/>
</dbReference>
<dbReference type="InterPro" id="IPR032405">
    <property type="entry name" value="Kinesin_assoc"/>
</dbReference>
<feature type="binding site" evidence="10">
    <location>
        <begin position="94"/>
        <end position="101"/>
    </location>
    <ligand>
        <name>ATP</name>
        <dbReference type="ChEBI" id="CHEBI:30616"/>
    </ligand>
</feature>
<evidence type="ECO:0000259" key="13">
    <source>
        <dbReference type="PROSITE" id="PS50067"/>
    </source>
</evidence>
<evidence type="ECO:0000259" key="14">
    <source>
        <dbReference type="PROSITE" id="PS51424"/>
    </source>
</evidence>
<dbReference type="InterPro" id="IPR008984">
    <property type="entry name" value="SMAD_FHA_dom_sf"/>
</dbReference>
<evidence type="ECO:0000256" key="11">
    <source>
        <dbReference type="SAM" id="Coils"/>
    </source>
</evidence>
<feature type="domain" description="Kinesin motor" evidence="13">
    <location>
        <begin position="5"/>
        <end position="349"/>
    </location>
</feature>
<dbReference type="PANTHER" id="PTHR47117">
    <property type="entry name" value="STAR-RELATED LIPID TRANSFER PROTEIN 9"/>
    <property type="match status" value="1"/>
</dbReference>
<evidence type="ECO:0000256" key="1">
    <source>
        <dbReference type="ARBA" id="ARBA00004245"/>
    </source>
</evidence>
<comment type="similarity">
    <text evidence="10">Belongs to the TRAFAC class myosin-kinesin ATPase superfamily. Kinesin family.</text>
</comment>
<keyword evidence="6 10" id="KW-0067">ATP-binding</keyword>
<feature type="compositionally biased region" description="Polar residues" evidence="12">
    <location>
        <begin position="653"/>
        <end position="672"/>
    </location>
</feature>
<dbReference type="InterPro" id="IPR027417">
    <property type="entry name" value="P-loop_NTPase"/>
</dbReference>
<dbReference type="OrthoDB" id="3176171at2759"/>
<accession>A0A0S4II98</accession>
<dbReference type="Gene3D" id="2.60.200.20">
    <property type="match status" value="2"/>
</dbReference>
<keyword evidence="5 10" id="KW-0547">Nucleotide-binding</keyword>
<dbReference type="PROSITE" id="PS00411">
    <property type="entry name" value="KINESIN_MOTOR_1"/>
    <property type="match status" value="1"/>
</dbReference>
<sequence>MTSSAVTVAVRCRPFSQKEIAEGSTTIISMGDNSTTIIDPTGKIKPLTFAYDFSIWSGDADNEAGTQEAVYKNIGATLLDNAFNGFNGCLFAYGQTGSGKTYSMLGYGGEKGVIPRLCSDLFARASTRRDASDGSWEFHVEVSYLEIYNEKCRCLLSPNGGKNQEYRVREHPVTGPYVENLTKIIVHTFEEIEQLMEEGNKTRTVASTNMNATSSRSHAIFTIVINQTTTHKELNGSKSEMTARLNLVDLAGSERADRTGATGKTLKEGSNINQSLTSLGKVINALAEGAGTASSKKHIPFRDSALTWILKDNLCGNSKTTMLAALSPAASNYDETVSTLRYADRAKNLRTVVQVNEDPSSKKIRELMAEIDRLRGLLQDQQQSPRNAPSTKDHNDAASPTGGVEYESLSTKEKLELAQKLMREESLTWEEREHATEITQAMRAKVLENLPGLRTSAALLQRERPSLVNLNEDPSMNECLVYILEDGNTEIGRVVPDPSKDIQLEGEGILEHHATLHVQGIDDGSGLVQTLLRPCGKESECFVNVHVFMAKFLCTRMTVSSSETIISKDIQLEGEGILEHHATLHVQGIDDGTGLVQTLLRPCGKESECFVNGARVHGEIPLHPNDRVIFGKHHIFRFCDPKASRHIQQNQQVLQSSGADSLATSAASQHGSPNRPIDFNRAMEERFQAERQEFQRQQEALQREVDEQKRLREEQEAKLLEQQVLQQEQQHQLEQQQQKQLLHALQPVTEEQEAKLLEQQVLQQEQQHQLEQQQQQQLLHALQPVTLNNSFVSSINDDANRTIREQSQRLKDMEDKLRNLEDQQKQNLSLRYLSQTSVKSAIVSEGGARSDGESVSSAATAAARHQDPSSPTLSSSSPGGSGANKLRSSLIHAAHIAGARSVRLPNQQIFRQKLVLLGHQEVGKTSLRKCFESDPLFFMKKLPDVRSTTGIETLAKSIKVESETVELTVADFAGQEAYHSHTLFLTNRSVFALIWKISAVEQDFQSSGISEHEEKRLHRWISEVYSKFPKAKICVIATHLDELRDQSQKGVEMILAKVERLLTRFMESIARIDPATKKPIVNPIMGSFAVSCKQRIFIGAGRHRALSGGKLSSLLQLIATSAYESCMEDEVFRCGAIPGRHIRLTQEIQDMKAQHPQKLLLPLSEYVHMAVRCGVESDEELLQISTLLHSWNHVFLFNQHRLNDNLFIFLHPAWLCRLAGVLFSYAHVLQTPSHLRSIIGGLEFSVTQAEQADMHMVKKGFLRLPLAKVLFRKCLTDFLKRDPEDADFDMCLQLLSALGLIEAVQVPCDDVELLLDETPGTPRRGTKVIQAEQVHRYFVPSLSPFTIPAQLKSSLDIMFQRGVKVRFEFNMLPNEMWWRLQSRLQQHQQVITVRCPRAPTNEDDEEDFDDDEYRLPEADDDHNRWRDAMWLKNRSSRIMIQRDGPKILQFFSIEVASQNPPSPLKPDALEGSNGGADELLQVIEESISELLQEYRGVQRTIQVACPVPACTGWHDVNTILPELDCRCAVCRQTFPPDAAVVSGVSPLGAHQFSANAHSAACELMSFALDDRVCEHVCKYLGIHYHPPPLKKLSANDSQTMSDDEDADVSGVDILTSVDKVIRASMLKQIWQQHQK</sequence>
<dbReference type="GO" id="GO:0003777">
    <property type="term" value="F:microtubule motor activity"/>
    <property type="evidence" value="ECO:0007669"/>
    <property type="project" value="InterPro"/>
</dbReference>
<dbReference type="GO" id="GO:0005874">
    <property type="term" value="C:microtubule"/>
    <property type="evidence" value="ECO:0007669"/>
    <property type="project" value="UniProtKB-KW"/>
</dbReference>
<evidence type="ECO:0000256" key="2">
    <source>
        <dbReference type="ARBA" id="ARBA00022490"/>
    </source>
</evidence>
<dbReference type="GO" id="GO:0008017">
    <property type="term" value="F:microtubule binding"/>
    <property type="evidence" value="ECO:0007669"/>
    <property type="project" value="InterPro"/>
</dbReference>
<keyword evidence="16" id="KW-1185">Reference proteome</keyword>
<proteinExistence type="inferred from homology"/>
<evidence type="ECO:0000256" key="8">
    <source>
        <dbReference type="ARBA" id="ARBA00023175"/>
    </source>
</evidence>
<feature type="coiled-coil region" evidence="11">
    <location>
        <begin position="680"/>
        <end position="830"/>
    </location>
</feature>
<protein>
    <submittedName>
        <fullName evidence="15">Kinesin-like protein, putative</fullName>
    </submittedName>
</protein>
<reference evidence="16" key="1">
    <citation type="submission" date="2015-09" db="EMBL/GenBank/DDBJ databases">
        <authorList>
            <consortium name="Pathogen Informatics"/>
        </authorList>
    </citation>
    <scope>NUCLEOTIDE SEQUENCE [LARGE SCALE GENOMIC DNA]</scope>
    <source>
        <strain evidence="16">Lake Konstanz</strain>
    </source>
</reference>
<keyword evidence="7 11" id="KW-0175">Coiled coil</keyword>
<dbReference type="Pfam" id="PF16183">
    <property type="entry name" value="Kinesin_assoc"/>
    <property type="match status" value="1"/>
</dbReference>
<feature type="region of interest" description="Disordered" evidence="12">
    <location>
        <begin position="378"/>
        <end position="410"/>
    </location>
</feature>
<dbReference type="EMBL" id="CYKH01000104">
    <property type="protein sequence ID" value="CUE71264.1"/>
    <property type="molecule type" value="Genomic_DNA"/>
</dbReference>
<dbReference type="PRINTS" id="PR00380">
    <property type="entry name" value="KINESINHEAVY"/>
</dbReference>
<dbReference type="Pfam" id="PF00498">
    <property type="entry name" value="FHA"/>
    <property type="match status" value="1"/>
</dbReference>
<dbReference type="Pfam" id="PF00225">
    <property type="entry name" value="Kinesin"/>
    <property type="match status" value="1"/>
</dbReference>
<dbReference type="VEuPathDB" id="TriTrypDB:BSAL_52985"/>
<dbReference type="InterPro" id="IPR001752">
    <property type="entry name" value="Kinesin_motor_dom"/>
</dbReference>
<feature type="compositionally biased region" description="Low complexity" evidence="12">
    <location>
        <begin position="868"/>
        <end position="878"/>
    </location>
</feature>
<evidence type="ECO:0000256" key="4">
    <source>
        <dbReference type="ARBA" id="ARBA00022737"/>
    </source>
</evidence>
<evidence type="ECO:0000256" key="12">
    <source>
        <dbReference type="SAM" id="MobiDB-lite"/>
    </source>
</evidence>
<dbReference type="SMART" id="SM00129">
    <property type="entry name" value="KISc"/>
    <property type="match status" value="1"/>
</dbReference>
<feature type="domain" description="Roc" evidence="14">
    <location>
        <begin position="905"/>
        <end position="1112"/>
    </location>
</feature>
<dbReference type="InterPro" id="IPR019821">
    <property type="entry name" value="Kinesin_motor_CS"/>
</dbReference>
<dbReference type="SUPFAM" id="SSF49879">
    <property type="entry name" value="SMAD/FHA domain"/>
    <property type="match status" value="2"/>
</dbReference>
<name>A0A0S4II98_BODSA</name>
<evidence type="ECO:0000256" key="7">
    <source>
        <dbReference type="ARBA" id="ARBA00023054"/>
    </source>
</evidence>
<dbReference type="PROSITE" id="PS50067">
    <property type="entry name" value="KINESIN_MOTOR_2"/>
    <property type="match status" value="1"/>
</dbReference>
<dbReference type="Pfam" id="PF08477">
    <property type="entry name" value="Roc"/>
    <property type="match status" value="1"/>
</dbReference>
<evidence type="ECO:0000313" key="16">
    <source>
        <dbReference type="Proteomes" id="UP000051952"/>
    </source>
</evidence>
<dbReference type="InterPro" id="IPR020859">
    <property type="entry name" value="ROC"/>
</dbReference>
<keyword evidence="4" id="KW-0677">Repeat</keyword>
<dbReference type="GO" id="GO:0007018">
    <property type="term" value="P:microtubule-based movement"/>
    <property type="evidence" value="ECO:0007669"/>
    <property type="project" value="InterPro"/>
</dbReference>
<feature type="region of interest" description="Disordered" evidence="12">
    <location>
        <begin position="653"/>
        <end position="677"/>
    </location>
</feature>
<keyword evidence="9" id="KW-0206">Cytoskeleton</keyword>
<dbReference type="SUPFAM" id="SSF52540">
    <property type="entry name" value="P-loop containing nucleoside triphosphate hydrolases"/>
    <property type="match status" value="2"/>
</dbReference>
<evidence type="ECO:0000256" key="6">
    <source>
        <dbReference type="ARBA" id="ARBA00022840"/>
    </source>
</evidence>
<keyword evidence="3" id="KW-0493">Microtubule</keyword>
<feature type="region of interest" description="Disordered" evidence="12">
    <location>
        <begin position="844"/>
        <end position="885"/>
    </location>
</feature>
<dbReference type="InterPro" id="IPR000253">
    <property type="entry name" value="FHA_dom"/>
</dbReference>
<dbReference type="PROSITE" id="PS51419">
    <property type="entry name" value="RAB"/>
    <property type="match status" value="1"/>
</dbReference>
<dbReference type="SMART" id="SM00240">
    <property type="entry name" value="FHA"/>
    <property type="match status" value="2"/>
</dbReference>
<dbReference type="InterPro" id="IPR036961">
    <property type="entry name" value="Kinesin_motor_dom_sf"/>
</dbReference>
<keyword evidence="2" id="KW-0963">Cytoplasm</keyword>